<gene>
    <name evidence="2" type="ORF">PR048_006903</name>
</gene>
<name>A0ABQ9IC90_9NEOP</name>
<dbReference type="InterPro" id="IPR004875">
    <property type="entry name" value="DDE_SF_endonuclease_dom"/>
</dbReference>
<evidence type="ECO:0000259" key="1">
    <source>
        <dbReference type="Pfam" id="PF03184"/>
    </source>
</evidence>
<protein>
    <recommendedName>
        <fullName evidence="1">DDE-1 domain-containing protein</fullName>
    </recommendedName>
</protein>
<evidence type="ECO:0000313" key="3">
    <source>
        <dbReference type="Proteomes" id="UP001159363"/>
    </source>
</evidence>
<keyword evidence="3" id="KW-1185">Reference proteome</keyword>
<sequence>MLLPANTTRYMQPLNQGIIYCDKGAYCKQLVRFLLHEIKRNVSVGKIRKWNVLDALRSVAVTWDSISAEVIRNSFAKCGFGQEKVASDEDARVDEENGKWVELRQLIELPASFQEYLTADESVPVTDENLDMSVGNN</sequence>
<accession>A0ABQ9IC90</accession>
<dbReference type="EMBL" id="JARBHB010000002">
    <property type="protein sequence ID" value="KAJ8894288.1"/>
    <property type="molecule type" value="Genomic_DNA"/>
</dbReference>
<organism evidence="2 3">
    <name type="scientific">Dryococelus australis</name>
    <dbReference type="NCBI Taxonomy" id="614101"/>
    <lineage>
        <taxon>Eukaryota</taxon>
        <taxon>Metazoa</taxon>
        <taxon>Ecdysozoa</taxon>
        <taxon>Arthropoda</taxon>
        <taxon>Hexapoda</taxon>
        <taxon>Insecta</taxon>
        <taxon>Pterygota</taxon>
        <taxon>Neoptera</taxon>
        <taxon>Polyneoptera</taxon>
        <taxon>Phasmatodea</taxon>
        <taxon>Verophasmatodea</taxon>
        <taxon>Anareolatae</taxon>
        <taxon>Phasmatidae</taxon>
        <taxon>Eurycanthinae</taxon>
        <taxon>Dryococelus</taxon>
    </lineage>
</organism>
<dbReference type="Pfam" id="PF03184">
    <property type="entry name" value="DDE_1"/>
    <property type="match status" value="1"/>
</dbReference>
<feature type="domain" description="DDE-1" evidence="1">
    <location>
        <begin position="2"/>
        <end position="75"/>
    </location>
</feature>
<proteinExistence type="predicted"/>
<dbReference type="Proteomes" id="UP001159363">
    <property type="component" value="Chromosome 2"/>
</dbReference>
<reference evidence="2 3" key="1">
    <citation type="submission" date="2023-02" db="EMBL/GenBank/DDBJ databases">
        <title>LHISI_Scaffold_Assembly.</title>
        <authorList>
            <person name="Stuart O.P."/>
            <person name="Cleave R."/>
            <person name="Magrath M.J.L."/>
            <person name="Mikheyev A.S."/>
        </authorList>
    </citation>
    <scope>NUCLEOTIDE SEQUENCE [LARGE SCALE GENOMIC DNA]</scope>
    <source>
        <strain evidence="2">Daus_M_001</strain>
        <tissue evidence="2">Leg muscle</tissue>
    </source>
</reference>
<comment type="caution">
    <text evidence="2">The sequence shown here is derived from an EMBL/GenBank/DDBJ whole genome shotgun (WGS) entry which is preliminary data.</text>
</comment>
<evidence type="ECO:0000313" key="2">
    <source>
        <dbReference type="EMBL" id="KAJ8894288.1"/>
    </source>
</evidence>